<accession>A0A2T1LU65</accession>
<keyword evidence="1" id="KW-0472">Membrane</keyword>
<reference evidence="2 3" key="1">
    <citation type="submission" date="2018-03" db="EMBL/GenBank/DDBJ databases">
        <title>The ancient ancestry and fast evolution of plastids.</title>
        <authorList>
            <person name="Moore K.R."/>
            <person name="Magnabosco C."/>
            <person name="Momper L."/>
            <person name="Gold D.A."/>
            <person name="Bosak T."/>
            <person name="Fournier G.P."/>
        </authorList>
    </citation>
    <scope>NUCLEOTIDE SEQUENCE [LARGE SCALE GENOMIC DNA]</scope>
    <source>
        <strain evidence="2 3">CCALA 016</strain>
    </source>
</reference>
<evidence type="ECO:0000256" key="1">
    <source>
        <dbReference type="SAM" id="Phobius"/>
    </source>
</evidence>
<dbReference type="AlphaFoldDB" id="A0A2T1LU65"/>
<organism evidence="2 3">
    <name type="scientific">Aphanothece hegewaldii CCALA 016</name>
    <dbReference type="NCBI Taxonomy" id="2107694"/>
    <lineage>
        <taxon>Bacteria</taxon>
        <taxon>Bacillati</taxon>
        <taxon>Cyanobacteriota</taxon>
        <taxon>Cyanophyceae</taxon>
        <taxon>Oscillatoriophycideae</taxon>
        <taxon>Chroococcales</taxon>
        <taxon>Aphanothecaceae</taxon>
        <taxon>Aphanothece</taxon>
    </lineage>
</organism>
<evidence type="ECO:0000313" key="2">
    <source>
        <dbReference type="EMBL" id="PSF35004.1"/>
    </source>
</evidence>
<feature type="transmembrane region" description="Helical" evidence="1">
    <location>
        <begin position="38"/>
        <end position="67"/>
    </location>
</feature>
<keyword evidence="1" id="KW-1133">Transmembrane helix</keyword>
<evidence type="ECO:0000313" key="3">
    <source>
        <dbReference type="Proteomes" id="UP000239001"/>
    </source>
</evidence>
<gene>
    <name evidence="2" type="ORF">C7H19_17825</name>
</gene>
<reference evidence="2 3" key="2">
    <citation type="submission" date="2018-03" db="EMBL/GenBank/DDBJ databases">
        <authorList>
            <person name="Keele B.F."/>
        </authorList>
    </citation>
    <scope>NUCLEOTIDE SEQUENCE [LARGE SCALE GENOMIC DNA]</scope>
    <source>
        <strain evidence="2 3">CCALA 016</strain>
    </source>
</reference>
<proteinExistence type="predicted"/>
<dbReference type="Proteomes" id="UP000239001">
    <property type="component" value="Unassembled WGS sequence"/>
</dbReference>
<name>A0A2T1LU65_9CHRO</name>
<keyword evidence="1" id="KW-0812">Transmembrane</keyword>
<protein>
    <submittedName>
        <fullName evidence="2">Uncharacterized protein</fullName>
    </submittedName>
</protein>
<dbReference type="EMBL" id="PXOH01000023">
    <property type="protein sequence ID" value="PSF35004.1"/>
    <property type="molecule type" value="Genomic_DNA"/>
</dbReference>
<keyword evidence="3" id="KW-1185">Reference proteome</keyword>
<sequence>MSFAIVRNSILFSDFDDDLLEVLKEQKNRRKLKKRRSVYNTLIIALFGLLTKSTISPLTILILLFLIKI</sequence>
<comment type="caution">
    <text evidence="2">The sequence shown here is derived from an EMBL/GenBank/DDBJ whole genome shotgun (WGS) entry which is preliminary data.</text>
</comment>